<reference evidence="4" key="1">
    <citation type="journal article" date="2019" name="Int. J. Syst. Evol. Microbiol.">
        <title>The Global Catalogue of Microorganisms (GCM) 10K type strain sequencing project: providing services to taxonomists for standard genome sequencing and annotation.</title>
        <authorList>
            <consortium name="The Broad Institute Genomics Platform"/>
            <consortium name="The Broad Institute Genome Sequencing Center for Infectious Disease"/>
            <person name="Wu L."/>
            <person name="Ma J."/>
        </authorList>
    </citation>
    <scope>NUCLEOTIDE SEQUENCE [LARGE SCALE GENOMIC DNA]</scope>
    <source>
        <strain evidence="4">JCM 17923</strain>
    </source>
</reference>
<dbReference type="EMBL" id="BAABGZ010000082">
    <property type="protein sequence ID" value="GAA4370697.1"/>
    <property type="molecule type" value="Genomic_DNA"/>
</dbReference>
<dbReference type="SUPFAM" id="SSF100895">
    <property type="entry name" value="Kazal-type serine protease inhibitors"/>
    <property type="match status" value="1"/>
</dbReference>
<accession>A0ABP8ITQ7</accession>
<keyword evidence="4" id="KW-1185">Reference proteome</keyword>
<evidence type="ECO:0000259" key="2">
    <source>
        <dbReference type="PROSITE" id="PS51465"/>
    </source>
</evidence>
<organism evidence="3 4">
    <name type="scientific">Hymenobacter saemangeumensis</name>
    <dbReference type="NCBI Taxonomy" id="1084522"/>
    <lineage>
        <taxon>Bacteria</taxon>
        <taxon>Pseudomonadati</taxon>
        <taxon>Bacteroidota</taxon>
        <taxon>Cytophagia</taxon>
        <taxon>Cytophagales</taxon>
        <taxon>Hymenobacteraceae</taxon>
        <taxon>Hymenobacter</taxon>
    </lineage>
</organism>
<evidence type="ECO:0000256" key="1">
    <source>
        <dbReference type="SAM" id="SignalP"/>
    </source>
</evidence>
<dbReference type="CDD" id="cd00104">
    <property type="entry name" value="KAZAL_FS"/>
    <property type="match status" value="1"/>
</dbReference>
<dbReference type="SMART" id="SM00280">
    <property type="entry name" value="KAZAL"/>
    <property type="match status" value="1"/>
</dbReference>
<feature type="domain" description="Kazal-like" evidence="2">
    <location>
        <begin position="27"/>
        <end position="81"/>
    </location>
</feature>
<dbReference type="InterPro" id="IPR053265">
    <property type="entry name" value="Serpin"/>
</dbReference>
<dbReference type="Proteomes" id="UP001501153">
    <property type="component" value="Unassembled WGS sequence"/>
</dbReference>
<dbReference type="Gene3D" id="3.30.60.30">
    <property type="match status" value="1"/>
</dbReference>
<dbReference type="RefSeq" id="WP_345238460.1">
    <property type="nucleotide sequence ID" value="NZ_BAABGZ010000082.1"/>
</dbReference>
<keyword evidence="1" id="KW-0732">Signal</keyword>
<dbReference type="PROSITE" id="PS51257">
    <property type="entry name" value="PROKAR_LIPOPROTEIN"/>
    <property type="match status" value="1"/>
</dbReference>
<dbReference type="Pfam" id="PF00050">
    <property type="entry name" value="Kazal_1"/>
    <property type="match status" value="1"/>
</dbReference>
<comment type="caution">
    <text evidence="3">The sequence shown here is derived from an EMBL/GenBank/DDBJ whole genome shotgun (WGS) entry which is preliminary data.</text>
</comment>
<evidence type="ECO:0000313" key="4">
    <source>
        <dbReference type="Proteomes" id="UP001501153"/>
    </source>
</evidence>
<evidence type="ECO:0000313" key="3">
    <source>
        <dbReference type="EMBL" id="GAA4370697.1"/>
    </source>
</evidence>
<dbReference type="PANTHER" id="PTHR21131">
    <property type="entry name" value="SERINE-TYPE ENDOPEPTIDASE INHIBITOR"/>
    <property type="match status" value="1"/>
</dbReference>
<sequence>MKRYCSIFLLAILVGACQSGNTQTGATASADDCIDPRKVNPDAMCTMDYKPVCGCNGKTYSNACMASNAGVRTFTEGPCPEKTAK</sequence>
<name>A0ABP8ITQ7_9BACT</name>
<dbReference type="InterPro" id="IPR036058">
    <property type="entry name" value="Kazal_dom_sf"/>
</dbReference>
<dbReference type="PROSITE" id="PS51465">
    <property type="entry name" value="KAZAL_2"/>
    <property type="match status" value="1"/>
</dbReference>
<proteinExistence type="predicted"/>
<gene>
    <name evidence="3" type="ORF">GCM10023185_45400</name>
</gene>
<protein>
    <recommendedName>
        <fullName evidence="2">Kazal-like domain-containing protein</fullName>
    </recommendedName>
</protein>
<feature type="signal peptide" evidence="1">
    <location>
        <begin position="1"/>
        <end position="19"/>
    </location>
</feature>
<dbReference type="PANTHER" id="PTHR21131:SF0">
    <property type="entry name" value="GEO10195P1-RELATED"/>
    <property type="match status" value="1"/>
</dbReference>
<dbReference type="InterPro" id="IPR002350">
    <property type="entry name" value="Kazal_dom"/>
</dbReference>
<feature type="chain" id="PRO_5047164329" description="Kazal-like domain-containing protein" evidence="1">
    <location>
        <begin position="20"/>
        <end position="85"/>
    </location>
</feature>